<dbReference type="Gene3D" id="3.10.450.50">
    <property type="match status" value="1"/>
</dbReference>
<dbReference type="Pfam" id="PF12680">
    <property type="entry name" value="SnoaL_2"/>
    <property type="match status" value="1"/>
</dbReference>
<proteinExistence type="predicted"/>
<reference evidence="3" key="1">
    <citation type="submission" date="2016-06" db="EMBL/GenBank/DDBJ databases">
        <authorList>
            <person name="Rodrigo-Torres L."/>
            <person name="Arahal R.D."/>
            <person name="Lucena T."/>
        </authorList>
    </citation>
    <scope>NUCLEOTIDE SEQUENCE [LARGE SCALE GENOMIC DNA]</scope>
    <source>
        <strain evidence="3">CECT8203</strain>
    </source>
</reference>
<name>A0A240EKN7_9VIBR</name>
<dbReference type="SUPFAM" id="SSF54427">
    <property type="entry name" value="NTF2-like"/>
    <property type="match status" value="1"/>
</dbReference>
<dbReference type="InterPro" id="IPR037401">
    <property type="entry name" value="SnoaL-like"/>
</dbReference>
<evidence type="ECO:0000259" key="1">
    <source>
        <dbReference type="Pfam" id="PF12680"/>
    </source>
</evidence>
<protein>
    <submittedName>
        <fullName evidence="2">SnoaL-like domain protein</fullName>
    </submittedName>
</protein>
<feature type="domain" description="SnoaL-like" evidence="1">
    <location>
        <begin position="8"/>
        <end position="103"/>
    </location>
</feature>
<keyword evidence="3" id="KW-1185">Reference proteome</keyword>
<dbReference type="InterPro" id="IPR032710">
    <property type="entry name" value="NTF2-like_dom_sf"/>
</dbReference>
<dbReference type="AlphaFoldDB" id="A0A240EKN7"/>
<organism evidence="2 3">
    <name type="scientific">Vibrio thalassae</name>
    <dbReference type="NCBI Taxonomy" id="1243014"/>
    <lineage>
        <taxon>Bacteria</taxon>
        <taxon>Pseudomonadati</taxon>
        <taxon>Pseudomonadota</taxon>
        <taxon>Gammaproteobacteria</taxon>
        <taxon>Vibrionales</taxon>
        <taxon>Vibrionaceae</taxon>
        <taxon>Vibrio</taxon>
    </lineage>
</organism>
<accession>A0A240EKN7</accession>
<evidence type="ECO:0000313" key="3">
    <source>
        <dbReference type="Proteomes" id="UP000219336"/>
    </source>
</evidence>
<dbReference type="OrthoDB" id="117872at2"/>
<dbReference type="Proteomes" id="UP000219336">
    <property type="component" value="Unassembled WGS sequence"/>
</dbReference>
<evidence type="ECO:0000313" key="2">
    <source>
        <dbReference type="EMBL" id="SNX48793.1"/>
    </source>
</evidence>
<dbReference type="EMBL" id="OANU01000034">
    <property type="protein sequence ID" value="SNX48793.1"/>
    <property type="molecule type" value="Genomic_DNA"/>
</dbReference>
<dbReference type="RefSeq" id="WP_062459157.1">
    <property type="nucleotide sequence ID" value="NZ_JBHSII010000011.1"/>
</dbReference>
<sequence length="126" mass="14448">MENVKQIVEAYWRAMEGNDFYYASECLAESIEVHWPQSNEKIVGRENFAAVNTEYPANGLWQFDIISIVAEGNTVVTDVNVTDGKIKAKAITFHTVENGEIVKQVEYWPDDYPAAEWRKRWVCAIS</sequence>
<gene>
    <name evidence="2" type="ORF">VTH8203_02430</name>
</gene>